<evidence type="ECO:0000313" key="1">
    <source>
        <dbReference type="EMBL" id="MFB6491247.1"/>
    </source>
</evidence>
<name>A0ACC6V2E2_9CREN</name>
<dbReference type="EMBL" id="JZWT02000026">
    <property type="protein sequence ID" value="MFB6491247.1"/>
    <property type="molecule type" value="Genomic_DNA"/>
</dbReference>
<comment type="caution">
    <text evidence="1">The sequence shown here is derived from an EMBL/GenBank/DDBJ whole genome shotgun (WGS) entry which is preliminary data.</text>
</comment>
<reference evidence="1" key="1">
    <citation type="submission" date="2024-07" db="EMBL/GenBank/DDBJ databases">
        <title>Metagenome and Metagenome-Assembled Genomes of Archaea from a hot spring from the geothermal field of Los Azufres, Mexico.</title>
        <authorList>
            <person name="Marin-Paredes R."/>
            <person name="Martinez-Romero E."/>
            <person name="Servin-Garciduenas L.E."/>
        </authorList>
    </citation>
    <scope>NUCLEOTIDE SEQUENCE</scope>
</reference>
<gene>
    <name evidence="1" type="ORF">TU35_008460</name>
</gene>
<proteinExistence type="predicted"/>
<organism evidence="1 2">
    <name type="scientific">Thermoproteus sp. AZ2</name>
    <dbReference type="NCBI Taxonomy" id="1609232"/>
    <lineage>
        <taxon>Archaea</taxon>
        <taxon>Thermoproteota</taxon>
        <taxon>Thermoprotei</taxon>
        <taxon>Thermoproteales</taxon>
        <taxon>Thermoproteaceae</taxon>
        <taxon>Thermoproteus</taxon>
    </lineage>
</organism>
<dbReference type="Proteomes" id="UP000033636">
    <property type="component" value="Unassembled WGS sequence"/>
</dbReference>
<protein>
    <submittedName>
        <fullName evidence="1">Hemerythrin domain-containing protein</fullName>
    </submittedName>
</protein>
<accession>A0ACC6V2E2</accession>
<sequence length="142" mass="17068">MDLIGLLEVEHAVLKTHFYYLQQLPDDVAWRELERIHEFLIKVHARMEDLYVFPLFPEKVVHPFSADHKLIESFGNNILRERERRRIERYIATVIYHNDHEESDLFPLVKRPLEIRLDVINEYGVDKYKKFTGLDPSKLPQL</sequence>
<evidence type="ECO:0000313" key="2">
    <source>
        <dbReference type="Proteomes" id="UP000033636"/>
    </source>
</evidence>